<proteinExistence type="predicted"/>
<dbReference type="InterPro" id="IPR032816">
    <property type="entry name" value="VTT_dom"/>
</dbReference>
<feature type="compositionally biased region" description="Low complexity" evidence="6">
    <location>
        <begin position="111"/>
        <end position="123"/>
    </location>
</feature>
<comment type="subcellular location">
    <subcellularLocation>
        <location evidence="1">Membrane</location>
        <topology evidence="1">Multi-pass membrane protein</topology>
    </subcellularLocation>
</comment>
<feature type="compositionally biased region" description="Low complexity" evidence="6">
    <location>
        <begin position="869"/>
        <end position="888"/>
    </location>
</feature>
<feature type="transmembrane region" description="Helical" evidence="7">
    <location>
        <begin position="441"/>
        <end position="468"/>
    </location>
</feature>
<dbReference type="GeneID" id="37030116"/>
<name>A0A316V3S7_9BASI</name>
<feature type="compositionally biased region" description="Low complexity" evidence="6">
    <location>
        <begin position="1"/>
        <end position="41"/>
    </location>
</feature>
<feature type="region of interest" description="Disordered" evidence="6">
    <location>
        <begin position="489"/>
        <end position="542"/>
    </location>
</feature>
<dbReference type="InterPro" id="IPR045014">
    <property type="entry name" value="TM41A/B"/>
</dbReference>
<feature type="compositionally biased region" description="Low complexity" evidence="6">
    <location>
        <begin position="515"/>
        <end position="537"/>
    </location>
</feature>
<evidence type="ECO:0000256" key="6">
    <source>
        <dbReference type="SAM" id="MobiDB-lite"/>
    </source>
</evidence>
<feature type="compositionally biased region" description="Basic and acidic residues" evidence="6">
    <location>
        <begin position="89"/>
        <end position="100"/>
    </location>
</feature>
<evidence type="ECO:0000256" key="4">
    <source>
        <dbReference type="ARBA" id="ARBA00022989"/>
    </source>
</evidence>
<dbReference type="Proteomes" id="UP000245884">
    <property type="component" value="Unassembled WGS sequence"/>
</dbReference>
<feature type="compositionally biased region" description="Basic and acidic residues" evidence="6">
    <location>
        <begin position="133"/>
        <end position="142"/>
    </location>
</feature>
<feature type="region of interest" description="Disordered" evidence="6">
    <location>
        <begin position="223"/>
        <end position="263"/>
    </location>
</feature>
<feature type="transmembrane region" description="Helical" evidence="7">
    <location>
        <begin position="346"/>
        <end position="368"/>
    </location>
</feature>
<organism evidence="9 10">
    <name type="scientific">Jaminaea rosea</name>
    <dbReference type="NCBI Taxonomy" id="1569628"/>
    <lineage>
        <taxon>Eukaryota</taxon>
        <taxon>Fungi</taxon>
        <taxon>Dikarya</taxon>
        <taxon>Basidiomycota</taxon>
        <taxon>Ustilaginomycotina</taxon>
        <taxon>Exobasidiomycetes</taxon>
        <taxon>Microstromatales</taxon>
        <taxon>Microstromatales incertae sedis</taxon>
        <taxon>Jaminaea</taxon>
    </lineage>
</organism>
<gene>
    <name evidence="9" type="ORF">BDZ90DRAFT_26080</name>
</gene>
<dbReference type="RefSeq" id="XP_025365465.1">
    <property type="nucleotide sequence ID" value="XM_025508293.1"/>
</dbReference>
<accession>A0A316V3S7</accession>
<keyword evidence="3" id="KW-0732">Signal</keyword>
<feature type="compositionally biased region" description="Basic and acidic residues" evidence="6">
    <location>
        <begin position="911"/>
        <end position="923"/>
    </location>
</feature>
<keyword evidence="4 7" id="KW-1133">Transmembrane helix</keyword>
<feature type="domain" description="VTT" evidence="8">
    <location>
        <begin position="549"/>
        <end position="599"/>
    </location>
</feature>
<evidence type="ECO:0000256" key="5">
    <source>
        <dbReference type="ARBA" id="ARBA00023136"/>
    </source>
</evidence>
<evidence type="ECO:0000256" key="7">
    <source>
        <dbReference type="SAM" id="Phobius"/>
    </source>
</evidence>
<keyword evidence="5 7" id="KW-0472">Membrane</keyword>
<keyword evidence="2 7" id="KW-0812">Transmembrane</keyword>
<keyword evidence="10" id="KW-1185">Reference proteome</keyword>
<feature type="compositionally biased region" description="Polar residues" evidence="6">
    <location>
        <begin position="58"/>
        <end position="79"/>
    </location>
</feature>
<dbReference type="OrthoDB" id="3364966at2759"/>
<feature type="compositionally biased region" description="Acidic residues" evidence="6">
    <location>
        <begin position="758"/>
        <end position="797"/>
    </location>
</feature>
<evidence type="ECO:0000313" key="10">
    <source>
        <dbReference type="Proteomes" id="UP000245884"/>
    </source>
</evidence>
<evidence type="ECO:0000313" key="9">
    <source>
        <dbReference type="EMBL" id="PWN30853.1"/>
    </source>
</evidence>
<dbReference type="Pfam" id="PF09335">
    <property type="entry name" value="VTT_dom"/>
    <property type="match status" value="1"/>
</dbReference>
<feature type="compositionally biased region" description="Low complexity" evidence="6">
    <location>
        <begin position="852"/>
        <end position="862"/>
    </location>
</feature>
<protein>
    <recommendedName>
        <fullName evidence="8">VTT domain-containing protein</fullName>
    </recommendedName>
</protein>
<dbReference type="STRING" id="1569628.A0A316V3S7"/>
<dbReference type="GO" id="GO:0016020">
    <property type="term" value="C:membrane"/>
    <property type="evidence" value="ECO:0007669"/>
    <property type="project" value="UniProtKB-SubCell"/>
</dbReference>
<dbReference type="AlphaFoldDB" id="A0A316V3S7"/>
<dbReference type="PANTHER" id="PTHR43220">
    <property type="match status" value="1"/>
</dbReference>
<dbReference type="PANTHER" id="PTHR43220:SF21">
    <property type="entry name" value="TRANSMEMBRANE PROTEIN 41A"/>
    <property type="match status" value="1"/>
</dbReference>
<evidence type="ECO:0000259" key="8">
    <source>
        <dbReference type="Pfam" id="PF09335"/>
    </source>
</evidence>
<reference evidence="9 10" key="1">
    <citation type="journal article" date="2018" name="Mol. Biol. Evol.">
        <title>Broad Genomic Sampling Reveals a Smut Pathogenic Ancestry of the Fungal Clade Ustilaginomycotina.</title>
        <authorList>
            <person name="Kijpornyongpan T."/>
            <person name="Mondo S.J."/>
            <person name="Barry K."/>
            <person name="Sandor L."/>
            <person name="Lee J."/>
            <person name="Lipzen A."/>
            <person name="Pangilinan J."/>
            <person name="LaButti K."/>
            <person name="Hainaut M."/>
            <person name="Henrissat B."/>
            <person name="Grigoriev I.V."/>
            <person name="Spatafora J.W."/>
            <person name="Aime M.C."/>
        </authorList>
    </citation>
    <scope>NUCLEOTIDE SEQUENCE [LARGE SCALE GENOMIC DNA]</scope>
    <source>
        <strain evidence="9 10">MCA 5214</strain>
    </source>
</reference>
<sequence length="965" mass="101339">MPSSAEASSSRSPPTSPKRAPVPRSISYGSSTRSPPSSSRPLNPPQYSYAGDGEGAHASSSYNASGSLATRTRSRSVGSKSRDAAVVPLEEHAQIGHALDRGPGTPDFTLGAAAAAGSPSSSPTRNPTKGKGRLQDIMRDGGDGGGPSAPVPETARRPRLTTRLRSFFTSSPDTSTPLADSDAGPPKARTSNEYERNNGAPLLRPSPLVVPSARQAGIQPFGLHGLNDDSPPLTPTSDEGYEGRAKGHGKWPSWAPQGNSSSEQMLTPPLTASMPATSRTDSPALYASSAMSLGTGGALASDGLLPRNIASHGVSTTPRRAFSMRDVTAQFEAGLRSRSLRQHMPTLLMLLTFFVFSTLVVVLLLTTLPLRMPSHSLTQLSLSEMRDLCLSLRDYASSNSHAYHHTLFVLCLFFTYKQAFNVPGSIVSNIVFGALFGTWRAAIWLSIFTAIGGSGAAIMSALVAPLVLKMPGMTKAVGVMRKALGGGVGTTSQHIPLSRRGSRDQCQQRRRQHNRSATPSRSRPRSASPYPARANSKGSGGSSSGNLYSILLLLRVLPLTPYGVMNIACGILNVPLLPFATTLALGSLPWNAVTAQLGEILVEVVAALPVDAALADATTTLGEQLDAGGFHDAPLNPAVLHDVLASERTKLTSAAHKAGGGLKILMAKIWTREMLLKLVGLSMLSLAPVLLGRWWKARQAALQKKRRVEAGETRAREMARAVNAKKQHLGADEGVGLVMPTAGASAGADLPSWVNQSSDDDASGLEEGEGEGGETWEFDSDFDDDDDYPGSEPDDGESGSAESLASPTSSTLGSFAASVATKTSHVGPALIASLTRSASRNSWTHGVMRKSSGVAASSSPQSFHHAWQSTSMDPSSSGSSSNDVSISSTHNRSASKSFFGPTGPTTPQLEKAQDSFFDTRIHPTIDTSTPTRWYTPAHSRQASAASPPPGSGAKEPKRLRGVVIS</sequence>
<feature type="region of interest" description="Disordered" evidence="6">
    <location>
        <begin position="852"/>
        <end position="965"/>
    </location>
</feature>
<feature type="region of interest" description="Disordered" evidence="6">
    <location>
        <begin position="748"/>
        <end position="810"/>
    </location>
</feature>
<feature type="compositionally biased region" description="Low complexity" evidence="6">
    <location>
        <begin position="163"/>
        <end position="177"/>
    </location>
</feature>
<evidence type="ECO:0000256" key="2">
    <source>
        <dbReference type="ARBA" id="ARBA00022692"/>
    </source>
</evidence>
<evidence type="ECO:0000256" key="1">
    <source>
        <dbReference type="ARBA" id="ARBA00004141"/>
    </source>
</evidence>
<dbReference type="EMBL" id="KZ819662">
    <property type="protein sequence ID" value="PWN30853.1"/>
    <property type="molecule type" value="Genomic_DNA"/>
</dbReference>
<feature type="compositionally biased region" description="Polar residues" evidence="6">
    <location>
        <begin position="800"/>
        <end position="810"/>
    </location>
</feature>
<feature type="region of interest" description="Disordered" evidence="6">
    <location>
        <begin position="1"/>
        <end position="205"/>
    </location>
</feature>
<evidence type="ECO:0000256" key="3">
    <source>
        <dbReference type="ARBA" id="ARBA00022729"/>
    </source>
</evidence>